<dbReference type="AlphaFoldDB" id="A0A8J2JJ92"/>
<dbReference type="Proteomes" id="UP000708208">
    <property type="component" value="Unassembled WGS sequence"/>
</dbReference>
<reference evidence="4" key="1">
    <citation type="submission" date="2021-06" db="EMBL/GenBank/DDBJ databases">
        <authorList>
            <person name="Hodson N. C."/>
            <person name="Mongue J. A."/>
            <person name="Jaron S. K."/>
        </authorList>
    </citation>
    <scope>NUCLEOTIDE SEQUENCE</scope>
</reference>
<name>A0A8J2JJ92_9HEXA</name>
<accession>A0A8J2JJ92</accession>
<evidence type="ECO:0000313" key="4">
    <source>
        <dbReference type="EMBL" id="CAG7719872.1"/>
    </source>
</evidence>
<dbReference type="InterPro" id="IPR000504">
    <property type="entry name" value="RRM_dom"/>
</dbReference>
<dbReference type="OrthoDB" id="267048at2759"/>
<evidence type="ECO:0000313" key="5">
    <source>
        <dbReference type="Proteomes" id="UP000708208"/>
    </source>
</evidence>
<evidence type="ECO:0000259" key="3">
    <source>
        <dbReference type="PROSITE" id="PS50102"/>
    </source>
</evidence>
<feature type="domain" description="RRM" evidence="3">
    <location>
        <begin position="35"/>
        <end position="76"/>
    </location>
</feature>
<gene>
    <name evidence="4" type="ORF">AFUS01_LOCUS9172</name>
</gene>
<keyword evidence="1" id="KW-0694">RNA-binding</keyword>
<dbReference type="Pfam" id="PF00076">
    <property type="entry name" value="RRM_1"/>
    <property type="match status" value="1"/>
</dbReference>
<evidence type="ECO:0000256" key="1">
    <source>
        <dbReference type="PROSITE-ProRule" id="PRU00176"/>
    </source>
</evidence>
<keyword evidence="5" id="KW-1185">Reference proteome</keyword>
<proteinExistence type="predicted"/>
<feature type="compositionally biased region" description="Basic and acidic residues" evidence="2">
    <location>
        <begin position="1"/>
        <end position="17"/>
    </location>
</feature>
<sequence>MEGREKDGEGTVEKENEVINGDTFSPGDVPDPDAIKMFVGQVPKHLSEAELRALFEEFGPVYQINVLRDKATKQSK</sequence>
<dbReference type="GO" id="GO:0003723">
    <property type="term" value="F:RNA binding"/>
    <property type="evidence" value="ECO:0007669"/>
    <property type="project" value="UniProtKB-UniRule"/>
</dbReference>
<organism evidence="4 5">
    <name type="scientific">Allacma fusca</name>
    <dbReference type="NCBI Taxonomy" id="39272"/>
    <lineage>
        <taxon>Eukaryota</taxon>
        <taxon>Metazoa</taxon>
        <taxon>Ecdysozoa</taxon>
        <taxon>Arthropoda</taxon>
        <taxon>Hexapoda</taxon>
        <taxon>Collembola</taxon>
        <taxon>Symphypleona</taxon>
        <taxon>Sminthuridae</taxon>
        <taxon>Allacma</taxon>
    </lineage>
</organism>
<protein>
    <recommendedName>
        <fullName evidence="3">RRM domain-containing protein</fullName>
    </recommendedName>
</protein>
<dbReference type="PROSITE" id="PS50102">
    <property type="entry name" value="RRM"/>
    <property type="match status" value="1"/>
</dbReference>
<feature type="non-terminal residue" evidence="4">
    <location>
        <position position="1"/>
    </location>
</feature>
<feature type="region of interest" description="Disordered" evidence="2">
    <location>
        <begin position="1"/>
        <end position="31"/>
    </location>
</feature>
<evidence type="ECO:0000256" key="2">
    <source>
        <dbReference type="SAM" id="MobiDB-lite"/>
    </source>
</evidence>
<comment type="caution">
    <text evidence="4">The sequence shown here is derived from an EMBL/GenBank/DDBJ whole genome shotgun (WGS) entry which is preliminary data.</text>
</comment>
<dbReference type="EMBL" id="CAJVCH010065262">
    <property type="protein sequence ID" value="CAG7719872.1"/>
    <property type="molecule type" value="Genomic_DNA"/>
</dbReference>